<comment type="similarity">
    <text evidence="2">Belongs to the PpiC/parvulin rotamase family.</text>
</comment>
<sequence length="191" mass="21026">MVAIDVDHRRNQAAQPATADTAGRKEPRGSRPTVPRITVDGVAIERKAIAAEMQNHPGKDAAEALREAATALIVREVLLGEARRLGIVAEPETDAEGRRETEEDALIRELMASEAPVPTADEETLRRYYDNNRRRFVTPALYAASHILFAARRDEGDAFAAARDKAAALREQLVLQPQRFAEFAQSLSDCP</sequence>
<dbReference type="PANTHER" id="PTHR47245">
    <property type="entry name" value="PEPTIDYLPROLYL ISOMERASE"/>
    <property type="match status" value="1"/>
</dbReference>
<dbReference type="InterPro" id="IPR050245">
    <property type="entry name" value="PrsA_foldase"/>
</dbReference>
<evidence type="ECO:0000256" key="9">
    <source>
        <dbReference type="SAM" id="MobiDB-lite"/>
    </source>
</evidence>
<feature type="region of interest" description="Disordered" evidence="9">
    <location>
        <begin position="1"/>
        <end position="34"/>
    </location>
</feature>
<feature type="non-terminal residue" evidence="11">
    <location>
        <position position="191"/>
    </location>
</feature>
<organism evidence="11 12">
    <name type="scientific">Pleomorphomonas carboxyditropha</name>
    <dbReference type="NCBI Taxonomy" id="2023338"/>
    <lineage>
        <taxon>Bacteria</taxon>
        <taxon>Pseudomonadati</taxon>
        <taxon>Pseudomonadota</taxon>
        <taxon>Alphaproteobacteria</taxon>
        <taxon>Hyphomicrobiales</taxon>
        <taxon>Pleomorphomonadaceae</taxon>
        <taxon>Pleomorphomonas</taxon>
    </lineage>
</organism>
<evidence type="ECO:0000313" key="11">
    <source>
        <dbReference type="EMBL" id="PIO96103.1"/>
    </source>
</evidence>
<evidence type="ECO:0000256" key="1">
    <source>
        <dbReference type="ARBA" id="ARBA00000971"/>
    </source>
</evidence>
<feature type="compositionally biased region" description="Basic and acidic residues" evidence="9">
    <location>
        <begin position="1"/>
        <end position="10"/>
    </location>
</feature>
<evidence type="ECO:0000256" key="7">
    <source>
        <dbReference type="ARBA" id="ARBA00031484"/>
    </source>
</evidence>
<keyword evidence="8" id="KW-0413">Isomerase</keyword>
<dbReference type="PROSITE" id="PS50198">
    <property type="entry name" value="PPIC_PPIASE_2"/>
    <property type="match status" value="1"/>
</dbReference>
<keyword evidence="5 8" id="KW-0697">Rotamase</keyword>
<dbReference type="EC" id="5.2.1.8" evidence="3"/>
<evidence type="ECO:0000256" key="5">
    <source>
        <dbReference type="ARBA" id="ARBA00023110"/>
    </source>
</evidence>
<dbReference type="EMBL" id="NQVN01000071">
    <property type="protein sequence ID" value="PIO96103.1"/>
    <property type="molecule type" value="Genomic_DNA"/>
</dbReference>
<protein>
    <recommendedName>
        <fullName evidence="4">Parvulin-like PPIase</fullName>
        <ecNumber evidence="3">5.2.1.8</ecNumber>
    </recommendedName>
    <alternativeName>
        <fullName evidence="6">Peptidyl-prolyl cis-trans isomerase plp</fullName>
    </alternativeName>
    <alternativeName>
        <fullName evidence="7">Rotamase plp</fullName>
    </alternativeName>
</protein>
<evidence type="ECO:0000256" key="8">
    <source>
        <dbReference type="PROSITE-ProRule" id="PRU00278"/>
    </source>
</evidence>
<feature type="domain" description="PpiC" evidence="10">
    <location>
        <begin position="139"/>
        <end position="191"/>
    </location>
</feature>
<proteinExistence type="inferred from homology"/>
<evidence type="ECO:0000259" key="10">
    <source>
        <dbReference type="PROSITE" id="PS50198"/>
    </source>
</evidence>
<evidence type="ECO:0000256" key="6">
    <source>
        <dbReference type="ARBA" id="ARBA00030642"/>
    </source>
</evidence>
<accession>A0A2G9WN64</accession>
<comment type="caution">
    <text evidence="11">The sequence shown here is derived from an EMBL/GenBank/DDBJ whole genome shotgun (WGS) entry which is preliminary data.</text>
</comment>
<dbReference type="SUPFAM" id="SSF109998">
    <property type="entry name" value="Triger factor/SurA peptide-binding domain-like"/>
    <property type="match status" value="1"/>
</dbReference>
<dbReference type="InterPro" id="IPR027304">
    <property type="entry name" value="Trigger_fact/SurA_dom_sf"/>
</dbReference>
<evidence type="ECO:0000313" key="12">
    <source>
        <dbReference type="Proteomes" id="UP000231070"/>
    </source>
</evidence>
<keyword evidence="12" id="KW-1185">Reference proteome</keyword>
<gene>
    <name evidence="11" type="ORF">CJ014_27195</name>
</gene>
<evidence type="ECO:0000256" key="2">
    <source>
        <dbReference type="ARBA" id="ARBA00007656"/>
    </source>
</evidence>
<evidence type="ECO:0000256" key="3">
    <source>
        <dbReference type="ARBA" id="ARBA00013194"/>
    </source>
</evidence>
<name>A0A2G9WN64_9HYPH</name>
<dbReference type="Gene3D" id="1.10.4030.10">
    <property type="entry name" value="Porin chaperone SurA, peptide-binding domain"/>
    <property type="match status" value="1"/>
</dbReference>
<dbReference type="GO" id="GO:0003755">
    <property type="term" value="F:peptidyl-prolyl cis-trans isomerase activity"/>
    <property type="evidence" value="ECO:0007669"/>
    <property type="project" value="UniProtKB-KW"/>
</dbReference>
<dbReference type="InterPro" id="IPR000297">
    <property type="entry name" value="PPIase_PpiC"/>
</dbReference>
<dbReference type="Gene3D" id="3.10.50.40">
    <property type="match status" value="1"/>
</dbReference>
<dbReference type="PANTHER" id="PTHR47245:SF2">
    <property type="entry name" value="PEPTIDYL-PROLYL CIS-TRANS ISOMERASE HP_0175-RELATED"/>
    <property type="match status" value="1"/>
</dbReference>
<comment type="catalytic activity">
    <reaction evidence="1">
        <text>[protein]-peptidylproline (omega=180) = [protein]-peptidylproline (omega=0)</text>
        <dbReference type="Rhea" id="RHEA:16237"/>
        <dbReference type="Rhea" id="RHEA-COMP:10747"/>
        <dbReference type="Rhea" id="RHEA-COMP:10748"/>
        <dbReference type="ChEBI" id="CHEBI:83833"/>
        <dbReference type="ChEBI" id="CHEBI:83834"/>
        <dbReference type="EC" id="5.2.1.8"/>
    </reaction>
</comment>
<dbReference type="AlphaFoldDB" id="A0A2G9WN64"/>
<dbReference type="InterPro" id="IPR046357">
    <property type="entry name" value="PPIase_dom_sf"/>
</dbReference>
<dbReference type="Proteomes" id="UP000231070">
    <property type="component" value="Unassembled WGS sequence"/>
</dbReference>
<reference evidence="11 12" key="1">
    <citation type="submission" date="2017-08" db="EMBL/GenBank/DDBJ databases">
        <title>Pleomorphomonas carboxidotrophicus sp. nov., a new mesophilic hydrogenogenic carboxidotroph.</title>
        <authorList>
            <person name="Esquivel-Elizondo S."/>
            <person name="Krajmalnik-Brown R."/>
            <person name="Maldonado J."/>
        </authorList>
    </citation>
    <scope>NUCLEOTIDE SEQUENCE [LARGE SCALE GENOMIC DNA]</scope>
    <source>
        <strain evidence="11 12">SVCO-16</strain>
    </source>
</reference>
<evidence type="ECO:0000256" key="4">
    <source>
        <dbReference type="ARBA" id="ARBA00018370"/>
    </source>
</evidence>